<organism evidence="2 3">
    <name type="scientific">Candidatus Amesbacteria bacterium RIFCSPLOWO2_01_FULL_47_33</name>
    <dbReference type="NCBI Taxonomy" id="1797258"/>
    <lineage>
        <taxon>Bacteria</taxon>
        <taxon>Candidatus Amesiibacteriota</taxon>
    </lineage>
</organism>
<dbReference type="EMBL" id="MEXM01000011">
    <property type="protein sequence ID" value="OGD01405.1"/>
    <property type="molecule type" value="Genomic_DNA"/>
</dbReference>
<comment type="caution">
    <text evidence="2">The sequence shown here is derived from an EMBL/GenBank/DDBJ whole genome shotgun (WGS) entry which is preliminary data.</text>
</comment>
<dbReference type="InterPro" id="IPR037135">
    <property type="entry name" value="DUF1653-like_dom_sf"/>
</dbReference>
<dbReference type="AlphaFoldDB" id="A0A1F4Z520"/>
<evidence type="ECO:0000313" key="2">
    <source>
        <dbReference type="EMBL" id="OGD01405.1"/>
    </source>
</evidence>
<accession>A0A1F4Z520</accession>
<dbReference type="Gene3D" id="2.30.30.320">
    <property type="entry name" value="DUF1653-like domain"/>
    <property type="match status" value="1"/>
</dbReference>
<feature type="domain" description="DUF1653" evidence="1">
    <location>
        <begin position="6"/>
        <end position="69"/>
    </location>
</feature>
<dbReference type="InterPro" id="IPR023387">
    <property type="entry name" value="DUF1653-like_dom"/>
</dbReference>
<name>A0A1F4Z520_9BACT</name>
<sequence length="72" mass="8488">MGPKAGKYRHSKSGKLYQVLGLGKHSETLEDVVIYGPLYESEVRYWVRPVTMWEEEVMVEGKKRKRFEKIDN</sequence>
<dbReference type="Proteomes" id="UP000176822">
    <property type="component" value="Unassembled WGS sequence"/>
</dbReference>
<dbReference type="Pfam" id="PF07866">
    <property type="entry name" value="DUF1653"/>
    <property type="match status" value="1"/>
</dbReference>
<evidence type="ECO:0000313" key="3">
    <source>
        <dbReference type="Proteomes" id="UP000176822"/>
    </source>
</evidence>
<reference evidence="2 3" key="1">
    <citation type="journal article" date="2016" name="Nat. Commun.">
        <title>Thousands of microbial genomes shed light on interconnected biogeochemical processes in an aquifer system.</title>
        <authorList>
            <person name="Anantharaman K."/>
            <person name="Brown C.T."/>
            <person name="Hug L.A."/>
            <person name="Sharon I."/>
            <person name="Castelle C.J."/>
            <person name="Probst A.J."/>
            <person name="Thomas B.C."/>
            <person name="Singh A."/>
            <person name="Wilkins M.J."/>
            <person name="Karaoz U."/>
            <person name="Brodie E.L."/>
            <person name="Williams K.H."/>
            <person name="Hubbard S.S."/>
            <person name="Banfield J.F."/>
        </authorList>
    </citation>
    <scope>NUCLEOTIDE SEQUENCE [LARGE SCALE GENOMIC DNA]</scope>
</reference>
<proteinExistence type="predicted"/>
<evidence type="ECO:0000259" key="1">
    <source>
        <dbReference type="Pfam" id="PF07866"/>
    </source>
</evidence>
<protein>
    <recommendedName>
        <fullName evidence="1">DUF1653 domain-containing protein</fullName>
    </recommendedName>
</protein>
<gene>
    <name evidence="2" type="ORF">A2972_04235</name>
</gene>